<accession>A0A845R602</accession>
<organism evidence="14 15">
    <name type="scientific">Senegalia massiliensis</name>
    <dbReference type="NCBI Taxonomy" id="1720316"/>
    <lineage>
        <taxon>Bacteria</taxon>
        <taxon>Bacillati</taxon>
        <taxon>Bacillota</taxon>
        <taxon>Clostridia</taxon>
        <taxon>Eubacteriales</taxon>
        <taxon>Clostridiaceae</taxon>
        <taxon>Senegalia</taxon>
    </lineage>
</organism>
<comment type="catalytic activity">
    <reaction evidence="9 10 11">
        <text>adenosine(37) in tRNA + dimethylallyl diphosphate = N(6)-dimethylallyladenosine(37) in tRNA + diphosphate</text>
        <dbReference type="Rhea" id="RHEA:26482"/>
        <dbReference type="Rhea" id="RHEA-COMP:10162"/>
        <dbReference type="Rhea" id="RHEA-COMP:10375"/>
        <dbReference type="ChEBI" id="CHEBI:33019"/>
        <dbReference type="ChEBI" id="CHEBI:57623"/>
        <dbReference type="ChEBI" id="CHEBI:74411"/>
        <dbReference type="ChEBI" id="CHEBI:74415"/>
        <dbReference type="EC" id="2.5.1.75"/>
    </reaction>
</comment>
<dbReference type="PANTHER" id="PTHR11088">
    <property type="entry name" value="TRNA DIMETHYLALLYLTRANSFERASE"/>
    <property type="match status" value="1"/>
</dbReference>
<dbReference type="PANTHER" id="PTHR11088:SF60">
    <property type="entry name" value="TRNA DIMETHYLALLYLTRANSFERASE"/>
    <property type="match status" value="1"/>
</dbReference>
<dbReference type="InterPro" id="IPR018022">
    <property type="entry name" value="IPT"/>
</dbReference>
<dbReference type="Proteomes" id="UP000467132">
    <property type="component" value="Unassembled WGS sequence"/>
</dbReference>
<keyword evidence="7 10" id="KW-0067">ATP-binding</keyword>
<evidence type="ECO:0000313" key="15">
    <source>
        <dbReference type="Proteomes" id="UP000467132"/>
    </source>
</evidence>
<evidence type="ECO:0000256" key="6">
    <source>
        <dbReference type="ARBA" id="ARBA00022741"/>
    </source>
</evidence>
<evidence type="ECO:0000256" key="1">
    <source>
        <dbReference type="ARBA" id="ARBA00001946"/>
    </source>
</evidence>
<dbReference type="SUPFAM" id="SSF52540">
    <property type="entry name" value="P-loop containing nucleoside triphosphate hydrolases"/>
    <property type="match status" value="2"/>
</dbReference>
<evidence type="ECO:0000256" key="8">
    <source>
        <dbReference type="ARBA" id="ARBA00022842"/>
    </source>
</evidence>
<keyword evidence="15" id="KW-1185">Reference proteome</keyword>
<comment type="caution">
    <text evidence="14">The sequence shown here is derived from an EMBL/GenBank/DDBJ whole genome shotgun (WGS) entry which is preliminary data.</text>
</comment>
<dbReference type="Pfam" id="PF01715">
    <property type="entry name" value="IPPT"/>
    <property type="match status" value="1"/>
</dbReference>
<dbReference type="GO" id="GO:0005524">
    <property type="term" value="F:ATP binding"/>
    <property type="evidence" value="ECO:0007669"/>
    <property type="project" value="UniProtKB-UniRule"/>
</dbReference>
<evidence type="ECO:0000256" key="2">
    <source>
        <dbReference type="ARBA" id="ARBA00003213"/>
    </source>
</evidence>
<dbReference type="InterPro" id="IPR027417">
    <property type="entry name" value="P-loop_NTPase"/>
</dbReference>
<dbReference type="GO" id="GO:0052381">
    <property type="term" value="F:tRNA dimethylallyltransferase activity"/>
    <property type="evidence" value="ECO:0007669"/>
    <property type="project" value="UniProtKB-UniRule"/>
</dbReference>
<keyword evidence="6 10" id="KW-0547">Nucleotide-binding</keyword>
<dbReference type="AlphaFoldDB" id="A0A845R602"/>
<name>A0A845R602_9CLOT</name>
<evidence type="ECO:0000256" key="7">
    <source>
        <dbReference type="ARBA" id="ARBA00022840"/>
    </source>
</evidence>
<dbReference type="EMBL" id="QXXA01000016">
    <property type="protein sequence ID" value="NBI07933.1"/>
    <property type="molecule type" value="Genomic_DNA"/>
</dbReference>
<evidence type="ECO:0000256" key="11">
    <source>
        <dbReference type="RuleBase" id="RU003783"/>
    </source>
</evidence>
<proteinExistence type="inferred from homology"/>
<evidence type="ECO:0000256" key="5">
    <source>
        <dbReference type="ARBA" id="ARBA00022694"/>
    </source>
</evidence>
<evidence type="ECO:0000256" key="10">
    <source>
        <dbReference type="HAMAP-Rule" id="MF_00185"/>
    </source>
</evidence>
<feature type="binding site" evidence="10">
    <location>
        <begin position="10"/>
        <end position="17"/>
    </location>
    <ligand>
        <name>ATP</name>
        <dbReference type="ChEBI" id="CHEBI:30616"/>
    </ligand>
</feature>
<dbReference type="Gene3D" id="3.40.50.300">
    <property type="entry name" value="P-loop containing nucleotide triphosphate hydrolases"/>
    <property type="match status" value="1"/>
</dbReference>
<evidence type="ECO:0000313" key="14">
    <source>
        <dbReference type="EMBL" id="NBI07933.1"/>
    </source>
</evidence>
<keyword evidence="8 10" id="KW-0460">Magnesium</keyword>
<dbReference type="RefSeq" id="WP_160198392.1">
    <property type="nucleotide sequence ID" value="NZ_QXXA01000016.1"/>
</dbReference>
<dbReference type="NCBIfam" id="TIGR00174">
    <property type="entry name" value="miaA"/>
    <property type="match status" value="1"/>
</dbReference>
<dbReference type="EC" id="2.5.1.75" evidence="10"/>
<dbReference type="HAMAP" id="MF_00185">
    <property type="entry name" value="IPP_trans"/>
    <property type="match status" value="1"/>
</dbReference>
<feature type="region of interest" description="Interaction with substrate tRNA" evidence="10">
    <location>
        <begin position="35"/>
        <end position="38"/>
    </location>
</feature>
<comment type="subunit">
    <text evidence="10">Monomer.</text>
</comment>
<dbReference type="GO" id="GO:0006400">
    <property type="term" value="P:tRNA modification"/>
    <property type="evidence" value="ECO:0007669"/>
    <property type="project" value="TreeGrafter"/>
</dbReference>
<protein>
    <recommendedName>
        <fullName evidence="10">tRNA dimethylallyltransferase</fullName>
        <ecNumber evidence="10">2.5.1.75</ecNumber>
    </recommendedName>
    <alternativeName>
        <fullName evidence="10">Dimethylallyl diphosphate:tRNA dimethylallyltransferase</fullName>
        <shortName evidence="10">DMAPP:tRNA dimethylallyltransferase</shortName>
        <shortName evidence="10">DMATase</shortName>
    </alternativeName>
    <alternativeName>
        <fullName evidence="10">Isopentenyl-diphosphate:tRNA isopentenyltransferase</fullName>
        <shortName evidence="10">IPP transferase</shortName>
        <shortName evidence="10">IPPT</shortName>
        <shortName evidence="10">IPTase</shortName>
    </alternativeName>
</protein>
<evidence type="ECO:0000256" key="3">
    <source>
        <dbReference type="ARBA" id="ARBA00005842"/>
    </source>
</evidence>
<dbReference type="OrthoDB" id="9776390at2"/>
<keyword evidence="5 10" id="KW-0819">tRNA processing</keyword>
<feature type="site" description="Interaction with substrate tRNA" evidence="10">
    <location>
        <position position="124"/>
    </location>
</feature>
<evidence type="ECO:0000256" key="12">
    <source>
        <dbReference type="RuleBase" id="RU003784"/>
    </source>
</evidence>
<keyword evidence="4 10" id="KW-0808">Transferase</keyword>
<feature type="binding site" evidence="10">
    <location>
        <begin position="12"/>
        <end position="17"/>
    </location>
    <ligand>
        <name>substrate</name>
    </ligand>
</feature>
<evidence type="ECO:0000256" key="13">
    <source>
        <dbReference type="RuleBase" id="RU003785"/>
    </source>
</evidence>
<dbReference type="Gene3D" id="1.10.20.140">
    <property type="match status" value="1"/>
</dbReference>
<feature type="site" description="Interaction with substrate tRNA" evidence="10">
    <location>
        <position position="101"/>
    </location>
</feature>
<dbReference type="InterPro" id="IPR039657">
    <property type="entry name" value="Dimethylallyltransferase"/>
</dbReference>
<evidence type="ECO:0000256" key="4">
    <source>
        <dbReference type="ARBA" id="ARBA00022679"/>
    </source>
</evidence>
<reference evidence="14 15" key="1">
    <citation type="submission" date="2018-08" db="EMBL/GenBank/DDBJ databases">
        <title>Murine metabolic-syndrome-specific gut microbial biobank.</title>
        <authorList>
            <person name="Liu C."/>
        </authorList>
    </citation>
    <scope>NUCLEOTIDE SEQUENCE [LARGE SCALE GENOMIC DNA]</scope>
    <source>
        <strain evidence="14 15">583</strain>
    </source>
</reference>
<comment type="function">
    <text evidence="2 10 12">Catalyzes the transfer of a dimethylallyl group onto the adenine at position 37 in tRNAs that read codons beginning with uridine, leading to the formation of N6-(dimethylallyl)adenosine (i(6)A).</text>
</comment>
<comment type="caution">
    <text evidence="10">Lacks conserved residue(s) required for the propagation of feature annotation.</text>
</comment>
<comment type="similarity">
    <text evidence="3 10 13">Belongs to the IPP transferase family.</text>
</comment>
<comment type="cofactor">
    <cofactor evidence="1 10">
        <name>Mg(2+)</name>
        <dbReference type="ChEBI" id="CHEBI:18420"/>
    </cofactor>
</comment>
<gene>
    <name evidence="10 14" type="primary">miaA</name>
    <name evidence="14" type="ORF">D3Z33_13815</name>
</gene>
<evidence type="ECO:0000256" key="9">
    <source>
        <dbReference type="ARBA" id="ARBA00049563"/>
    </source>
</evidence>
<sequence length="314" mass="36673">MKRDLILLIGPTASGKTSVSIKLAKKINAEIISADSMQIYKYMNIGTAKINKCEMDLINHYMIDEVYPDEEYSVSDFKDNAYSYIDDIYSKNKLPLVVGGTGLYINSLVYDLDFTNAISNQELRDKYYALADKYGNKYIHNLLKEVDEKSYNRIHENDAKRIVRALEIYYETGKPMSEGYNNFRKPNPDFNLIILGLYMDREKLYKRINLRVDMMIKEGLVDEVKDLLDKGYEKSLVSMQGLGYKEIIGYLEGSYSLEKAIELLKRDTRRFAKRQLTWFRRDDRIIWFNKGDFEKEEDLVEKMTSIINDKLGGE</sequence>